<evidence type="ECO:0000256" key="6">
    <source>
        <dbReference type="ARBA" id="ARBA00022519"/>
    </source>
</evidence>
<dbReference type="Proteomes" id="UP000655016">
    <property type="component" value="Unassembled WGS sequence"/>
</dbReference>
<comment type="subcellular location">
    <subcellularLocation>
        <location evidence="1">Cell inner membrane</location>
        <topology evidence="1">Multi-pass membrane protein</topology>
    </subcellularLocation>
</comment>
<evidence type="ECO:0000256" key="13">
    <source>
        <dbReference type="ARBA" id="ARBA00023136"/>
    </source>
</evidence>
<comment type="caution">
    <text evidence="20">The sequence shown here is derived from an EMBL/GenBank/DDBJ whole genome shotgun (WGS) entry which is preliminary data.</text>
</comment>
<evidence type="ECO:0000256" key="8">
    <source>
        <dbReference type="ARBA" id="ARBA00022692"/>
    </source>
</evidence>
<evidence type="ECO:0000256" key="12">
    <source>
        <dbReference type="ARBA" id="ARBA00022989"/>
    </source>
</evidence>
<evidence type="ECO:0000256" key="9">
    <source>
        <dbReference type="ARBA" id="ARBA00022741"/>
    </source>
</evidence>
<keyword evidence="13 16" id="KW-0472">Membrane</keyword>
<dbReference type="NCBIfam" id="TIGR01007">
    <property type="entry name" value="eps_fam"/>
    <property type="match status" value="1"/>
</dbReference>
<dbReference type="Gene3D" id="3.40.50.300">
    <property type="entry name" value="P-loop containing nucleotide triphosphate hydrolases"/>
    <property type="match status" value="1"/>
</dbReference>
<keyword evidence="21" id="KW-1185">Reference proteome</keyword>
<keyword evidence="5" id="KW-1003">Cell membrane</keyword>
<keyword evidence="12 16" id="KW-1133">Transmembrane helix</keyword>
<reference evidence="21" key="1">
    <citation type="journal article" date="2019" name="Int. J. Syst. Evol. Microbiol.">
        <title>The Global Catalogue of Microorganisms (GCM) 10K type strain sequencing project: providing services to taxonomists for standard genome sequencing and annotation.</title>
        <authorList>
            <consortium name="The Broad Institute Genomics Platform"/>
            <consortium name="The Broad Institute Genome Sequencing Center for Infectious Disease"/>
            <person name="Wu L."/>
            <person name="Ma J."/>
        </authorList>
    </citation>
    <scope>NUCLEOTIDE SEQUENCE [LARGE SCALE GENOMIC DNA]</scope>
    <source>
        <strain evidence="21">CGMCC 1.16060</strain>
    </source>
</reference>
<evidence type="ECO:0000256" key="14">
    <source>
        <dbReference type="ARBA" id="ARBA00023137"/>
    </source>
</evidence>
<evidence type="ECO:0000256" key="1">
    <source>
        <dbReference type="ARBA" id="ARBA00004429"/>
    </source>
</evidence>
<evidence type="ECO:0000256" key="15">
    <source>
        <dbReference type="ARBA" id="ARBA00051245"/>
    </source>
</evidence>
<sequence length="797" mass="89603">MQDFYNEGVEDEINEVNLREQLDKYLIHWKWFILSAFLCLVLAFLYLRYTTPSYEATTSILVKDEKKGGMLSELSAFTDLGGLSGSLKSNVDNEIEILKSRTLVESTIKELDLNVSLFVEGNVVDRDIYGEAPVNVYFINKTESFDEANVVLKLDLLSNNSFSLENTIVNQPAVKVILSKKKQFEFGEKIPTKIGTLIIGKTAFYKLSNIGKDKSIRIIVSPLDNVTASFKNRLKVEPISKTSSVVNVSVTDPVQKKAEDFLNSMIQIYNEDAAQDKNFISENTSKFISERLALITQELDGVEQDVESFKKSNRLTDIESEAKLFIEGSSEYDKKGVETEIQLNVVSSLLDFIKKSTNEDLLPTNIITDNGDTGGLIASYNQLVLDRNRILKSATTENPSVIKLDQQITSLKSNVATSLRRMQSNLQIQNRDLKSQENILNNKIGKIPVQERQFRVIARQQKVKEELYLYLLQKREETAISLAATEPNARVIDAAKSNKIPVSPKKNVIYLAGLLIGLLIPFGIIYGHDLLDTKIKSRLDLEGKTQIPFIGDIPTSEDANELIKTESRTSSAEAIRIVRTNLEFMLTNVPEGLAKTIFVTSTFPAEGKTLVSVNLAATFALSGRKVLLVGMDIRNPKFMDYFAMPNFGLTNYLSSNDADINKYIIKHNDYDNFYILPSGVIPPNPAELLMGKNVDKLFEILKKEYDYIIVDTAPVSLVADTLLIAKNADTFVYVMRANVLEKRMLSIANTFYREKKLPNMCIVLNDTDSTKGYGYGYGYGVKAEKKSWFNKFKKDIS</sequence>
<evidence type="ECO:0000256" key="7">
    <source>
        <dbReference type="ARBA" id="ARBA00022679"/>
    </source>
</evidence>
<keyword evidence="6" id="KW-0997">Cell inner membrane</keyword>
<evidence type="ECO:0000256" key="2">
    <source>
        <dbReference type="ARBA" id="ARBA00007316"/>
    </source>
</evidence>
<evidence type="ECO:0000256" key="10">
    <source>
        <dbReference type="ARBA" id="ARBA00022777"/>
    </source>
</evidence>
<comment type="similarity">
    <text evidence="3">Belongs to the etk/wzc family.</text>
</comment>
<feature type="transmembrane region" description="Helical" evidence="16">
    <location>
        <begin position="29"/>
        <end position="49"/>
    </location>
</feature>
<keyword evidence="7" id="KW-0808">Transferase</keyword>
<dbReference type="GO" id="GO:0016301">
    <property type="term" value="F:kinase activity"/>
    <property type="evidence" value="ECO:0007669"/>
    <property type="project" value="UniProtKB-KW"/>
</dbReference>
<evidence type="ECO:0000256" key="5">
    <source>
        <dbReference type="ARBA" id="ARBA00022475"/>
    </source>
</evidence>
<evidence type="ECO:0000313" key="21">
    <source>
        <dbReference type="Proteomes" id="UP000655016"/>
    </source>
</evidence>
<dbReference type="PANTHER" id="PTHR32309:SF13">
    <property type="entry name" value="FERRIC ENTEROBACTIN TRANSPORT PROTEIN FEPE"/>
    <property type="match status" value="1"/>
</dbReference>
<feature type="domain" description="AAA" evidence="18">
    <location>
        <begin position="606"/>
        <end position="725"/>
    </location>
</feature>
<dbReference type="PANTHER" id="PTHR32309">
    <property type="entry name" value="TYROSINE-PROTEIN KINASE"/>
    <property type="match status" value="1"/>
</dbReference>
<dbReference type="RefSeq" id="WP_163394401.1">
    <property type="nucleotide sequence ID" value="NZ_BMKP01000004.1"/>
</dbReference>
<evidence type="ECO:0000259" key="18">
    <source>
        <dbReference type="Pfam" id="PF13614"/>
    </source>
</evidence>
<keyword evidence="9" id="KW-0547">Nucleotide-binding</keyword>
<protein>
    <recommendedName>
        <fullName evidence="4">non-specific protein-tyrosine kinase</fullName>
        <ecNumber evidence="4">2.7.10.2</ecNumber>
    </recommendedName>
</protein>
<feature type="domain" description="Polysaccharide chain length determinant N-terminal" evidence="17">
    <location>
        <begin position="15"/>
        <end position="111"/>
    </location>
</feature>
<feature type="transmembrane region" description="Helical" evidence="16">
    <location>
        <begin position="508"/>
        <end position="528"/>
    </location>
</feature>
<proteinExistence type="inferred from homology"/>
<dbReference type="Pfam" id="PF13614">
    <property type="entry name" value="AAA_31"/>
    <property type="match status" value="1"/>
</dbReference>
<accession>A0ABQ1U828</accession>
<keyword evidence="8 16" id="KW-0812">Transmembrane</keyword>
<dbReference type="Pfam" id="PF13807">
    <property type="entry name" value="GNVR"/>
    <property type="match status" value="1"/>
</dbReference>
<comment type="catalytic activity">
    <reaction evidence="15">
        <text>L-tyrosyl-[protein] + ATP = O-phospho-L-tyrosyl-[protein] + ADP + H(+)</text>
        <dbReference type="Rhea" id="RHEA:10596"/>
        <dbReference type="Rhea" id="RHEA-COMP:10136"/>
        <dbReference type="Rhea" id="RHEA-COMP:20101"/>
        <dbReference type="ChEBI" id="CHEBI:15378"/>
        <dbReference type="ChEBI" id="CHEBI:30616"/>
        <dbReference type="ChEBI" id="CHEBI:46858"/>
        <dbReference type="ChEBI" id="CHEBI:61978"/>
        <dbReference type="ChEBI" id="CHEBI:456216"/>
        <dbReference type="EC" id="2.7.10.2"/>
    </reaction>
</comment>
<dbReference type="EC" id="2.7.10.2" evidence="4"/>
<dbReference type="SUPFAM" id="SSF52540">
    <property type="entry name" value="P-loop containing nucleoside triphosphate hydrolases"/>
    <property type="match status" value="1"/>
</dbReference>
<evidence type="ECO:0000256" key="4">
    <source>
        <dbReference type="ARBA" id="ARBA00011903"/>
    </source>
</evidence>
<dbReference type="InterPro" id="IPR003856">
    <property type="entry name" value="LPS_length_determ_N"/>
</dbReference>
<dbReference type="EMBL" id="BMKP01000004">
    <property type="protein sequence ID" value="GGF12500.1"/>
    <property type="molecule type" value="Genomic_DNA"/>
</dbReference>
<evidence type="ECO:0000259" key="17">
    <source>
        <dbReference type="Pfam" id="PF02706"/>
    </source>
</evidence>
<dbReference type="CDD" id="cd05387">
    <property type="entry name" value="BY-kinase"/>
    <property type="match status" value="1"/>
</dbReference>
<keyword evidence="10 20" id="KW-0418">Kinase</keyword>
<gene>
    <name evidence="20" type="ORF">GCM10011518_22200</name>
</gene>
<evidence type="ECO:0000313" key="20">
    <source>
        <dbReference type="EMBL" id="GGF12500.1"/>
    </source>
</evidence>
<organism evidence="20 21">
    <name type="scientific">Flavobacterium limi</name>
    <dbReference type="NCBI Taxonomy" id="2045105"/>
    <lineage>
        <taxon>Bacteria</taxon>
        <taxon>Pseudomonadati</taxon>
        <taxon>Bacteroidota</taxon>
        <taxon>Flavobacteriia</taxon>
        <taxon>Flavobacteriales</taxon>
        <taxon>Flavobacteriaceae</taxon>
        <taxon>Flavobacterium</taxon>
    </lineage>
</organism>
<evidence type="ECO:0000259" key="19">
    <source>
        <dbReference type="Pfam" id="PF13807"/>
    </source>
</evidence>
<keyword evidence="11" id="KW-0067">ATP-binding</keyword>
<feature type="domain" description="Tyrosine-protein kinase G-rich" evidence="19">
    <location>
        <begin position="458"/>
        <end position="525"/>
    </location>
</feature>
<dbReference type="InterPro" id="IPR027417">
    <property type="entry name" value="P-loop_NTPase"/>
</dbReference>
<dbReference type="InterPro" id="IPR005702">
    <property type="entry name" value="Wzc-like_C"/>
</dbReference>
<evidence type="ECO:0000256" key="3">
    <source>
        <dbReference type="ARBA" id="ARBA00008883"/>
    </source>
</evidence>
<dbReference type="InterPro" id="IPR032807">
    <property type="entry name" value="GNVR"/>
</dbReference>
<evidence type="ECO:0000256" key="16">
    <source>
        <dbReference type="SAM" id="Phobius"/>
    </source>
</evidence>
<dbReference type="InterPro" id="IPR050445">
    <property type="entry name" value="Bact_polysacc_biosynth/exp"/>
</dbReference>
<dbReference type="InterPro" id="IPR025669">
    <property type="entry name" value="AAA_dom"/>
</dbReference>
<dbReference type="Pfam" id="PF02706">
    <property type="entry name" value="Wzz"/>
    <property type="match status" value="1"/>
</dbReference>
<keyword evidence="14" id="KW-0829">Tyrosine-protein kinase</keyword>
<evidence type="ECO:0000256" key="11">
    <source>
        <dbReference type="ARBA" id="ARBA00022840"/>
    </source>
</evidence>
<name>A0ABQ1U828_9FLAO</name>
<comment type="similarity">
    <text evidence="2">Belongs to the CpsD/CapB family.</text>
</comment>